<feature type="chain" id="PRO_5003613486" evidence="1">
    <location>
        <begin position="21"/>
        <end position="130"/>
    </location>
</feature>
<evidence type="ECO:0000313" key="3">
    <source>
        <dbReference type="Proteomes" id="UP000007590"/>
    </source>
</evidence>
<sequence>MNKRFSTFLLAILLSGAVISCTDNDEKSNIRDCDVSTTAYTTKSDGTVKYTVPKIGNSEVTTITYQGANGQVTVNEPELPFEIAVNTKAGTSINVSAKGRTSSRIVVEYNFTGTEGGETQQNTAECSNSN</sequence>
<name>H8KX05_SOLCM</name>
<dbReference type="RefSeq" id="WP_014681557.1">
    <property type="nucleotide sequence ID" value="NC_017770.1"/>
</dbReference>
<keyword evidence="3" id="KW-1185">Reference proteome</keyword>
<dbReference type="OrthoDB" id="1492677at2"/>
<protein>
    <submittedName>
        <fullName evidence="2">Uncharacterized protein</fullName>
    </submittedName>
</protein>
<dbReference type="EMBL" id="CP003349">
    <property type="protein sequence ID" value="AFD08334.1"/>
    <property type="molecule type" value="Genomic_DNA"/>
</dbReference>
<feature type="signal peptide" evidence="1">
    <location>
        <begin position="1"/>
        <end position="20"/>
    </location>
</feature>
<accession>H8KX05</accession>
<keyword evidence="1" id="KW-0732">Signal</keyword>
<dbReference type="HOGENOM" id="CLU_1936725_0_0_10"/>
<proteinExistence type="predicted"/>
<dbReference type="AlphaFoldDB" id="H8KX05"/>
<dbReference type="KEGG" id="scn:Solca_3327"/>
<reference evidence="2" key="1">
    <citation type="submission" date="2012-02" db="EMBL/GenBank/DDBJ databases">
        <title>The complete genome of Solitalea canadensis DSM 3403.</title>
        <authorList>
            <consortium name="US DOE Joint Genome Institute (JGI-PGF)"/>
            <person name="Lucas S."/>
            <person name="Copeland A."/>
            <person name="Lapidus A."/>
            <person name="Glavina del Rio T."/>
            <person name="Dalin E."/>
            <person name="Tice H."/>
            <person name="Bruce D."/>
            <person name="Goodwin L."/>
            <person name="Pitluck S."/>
            <person name="Peters L."/>
            <person name="Ovchinnikova G."/>
            <person name="Lu M."/>
            <person name="Kyrpides N."/>
            <person name="Mavromatis K."/>
            <person name="Ivanova N."/>
            <person name="Brettin T."/>
            <person name="Detter J.C."/>
            <person name="Han C."/>
            <person name="Larimer F."/>
            <person name="Land M."/>
            <person name="Hauser L."/>
            <person name="Markowitz V."/>
            <person name="Cheng J.-F."/>
            <person name="Hugenholtz P."/>
            <person name="Woyke T."/>
            <person name="Wu D."/>
            <person name="Spring S."/>
            <person name="Schroeder M."/>
            <person name="Kopitz M."/>
            <person name="Brambilla E."/>
            <person name="Klenk H.-P."/>
            <person name="Eisen J.A."/>
        </authorList>
    </citation>
    <scope>NUCLEOTIDE SEQUENCE</scope>
    <source>
        <strain evidence="2">DSM 3403</strain>
    </source>
</reference>
<organism evidence="2 3">
    <name type="scientific">Solitalea canadensis (strain ATCC 29591 / DSM 3403 / JCM 21819 / LMG 8368 / NBRC 15130 / NCIMB 12057 / USAM 9D)</name>
    <name type="common">Flexibacter canadensis</name>
    <dbReference type="NCBI Taxonomy" id="929556"/>
    <lineage>
        <taxon>Bacteria</taxon>
        <taxon>Pseudomonadati</taxon>
        <taxon>Bacteroidota</taxon>
        <taxon>Sphingobacteriia</taxon>
        <taxon>Sphingobacteriales</taxon>
        <taxon>Sphingobacteriaceae</taxon>
        <taxon>Solitalea</taxon>
    </lineage>
</organism>
<dbReference type="STRING" id="929556.Solca_3327"/>
<gene>
    <name evidence="2" type="ordered locus">Solca_3327</name>
</gene>
<evidence type="ECO:0000256" key="1">
    <source>
        <dbReference type="SAM" id="SignalP"/>
    </source>
</evidence>
<dbReference type="Proteomes" id="UP000007590">
    <property type="component" value="Chromosome"/>
</dbReference>
<evidence type="ECO:0000313" key="2">
    <source>
        <dbReference type="EMBL" id="AFD08334.1"/>
    </source>
</evidence>
<dbReference type="PROSITE" id="PS51257">
    <property type="entry name" value="PROKAR_LIPOPROTEIN"/>
    <property type="match status" value="1"/>
</dbReference>